<evidence type="ECO:0000313" key="1">
    <source>
        <dbReference type="EMBL" id="KAJ9048993.1"/>
    </source>
</evidence>
<sequence length="58" mass="6385">MRMYNEIENNVPAPLDSETLTTLSSCDNIPHNSGLSYGSTISENLNIEIPKEWFGPSG</sequence>
<proteinExistence type="predicted"/>
<evidence type="ECO:0000313" key="2">
    <source>
        <dbReference type="Proteomes" id="UP001165960"/>
    </source>
</evidence>
<protein>
    <submittedName>
        <fullName evidence="1">Uncharacterized protein</fullName>
    </submittedName>
</protein>
<gene>
    <name evidence="1" type="ORF">DSO57_1029165</name>
</gene>
<dbReference type="EMBL" id="QTSX02007290">
    <property type="protein sequence ID" value="KAJ9048993.1"/>
    <property type="molecule type" value="Genomic_DNA"/>
</dbReference>
<keyword evidence="2" id="KW-1185">Reference proteome</keyword>
<name>A0ACC2RFX8_9FUNG</name>
<reference evidence="1" key="1">
    <citation type="submission" date="2022-04" db="EMBL/GenBank/DDBJ databases">
        <title>Genome of the entomopathogenic fungus Entomophthora muscae.</title>
        <authorList>
            <person name="Elya C."/>
            <person name="Lovett B.R."/>
            <person name="Lee E."/>
            <person name="Macias A.M."/>
            <person name="Hajek A.E."/>
            <person name="De Bivort B.L."/>
            <person name="Kasson M.T."/>
            <person name="De Fine Licht H.H."/>
            <person name="Stajich J.E."/>
        </authorList>
    </citation>
    <scope>NUCLEOTIDE SEQUENCE</scope>
    <source>
        <strain evidence="1">Berkeley</strain>
    </source>
</reference>
<accession>A0ACC2RFX8</accession>
<organism evidence="1 2">
    <name type="scientific">Entomophthora muscae</name>
    <dbReference type="NCBI Taxonomy" id="34485"/>
    <lineage>
        <taxon>Eukaryota</taxon>
        <taxon>Fungi</taxon>
        <taxon>Fungi incertae sedis</taxon>
        <taxon>Zoopagomycota</taxon>
        <taxon>Entomophthoromycotina</taxon>
        <taxon>Entomophthoromycetes</taxon>
        <taxon>Entomophthorales</taxon>
        <taxon>Entomophthoraceae</taxon>
        <taxon>Entomophthora</taxon>
    </lineage>
</organism>
<comment type="caution">
    <text evidence="1">The sequence shown here is derived from an EMBL/GenBank/DDBJ whole genome shotgun (WGS) entry which is preliminary data.</text>
</comment>
<dbReference type="Proteomes" id="UP001165960">
    <property type="component" value="Unassembled WGS sequence"/>
</dbReference>